<feature type="compositionally biased region" description="Polar residues" evidence="2">
    <location>
        <begin position="1439"/>
        <end position="1450"/>
    </location>
</feature>
<feature type="compositionally biased region" description="Low complexity" evidence="2">
    <location>
        <begin position="1315"/>
        <end position="1333"/>
    </location>
</feature>
<evidence type="ECO:0000313" key="3">
    <source>
        <dbReference type="EMBL" id="KAF9531931.1"/>
    </source>
</evidence>
<feature type="compositionally biased region" description="Pro residues" evidence="2">
    <location>
        <begin position="1425"/>
        <end position="1436"/>
    </location>
</feature>
<feature type="compositionally biased region" description="Pro residues" evidence="2">
    <location>
        <begin position="1305"/>
        <end position="1314"/>
    </location>
</feature>
<feature type="region of interest" description="Disordered" evidence="2">
    <location>
        <begin position="1277"/>
        <end position="1493"/>
    </location>
</feature>
<dbReference type="SUPFAM" id="SSF90257">
    <property type="entry name" value="Myosin rod fragments"/>
    <property type="match status" value="1"/>
</dbReference>
<dbReference type="Gene3D" id="1.10.287.1490">
    <property type="match status" value="2"/>
</dbReference>
<gene>
    <name evidence="3" type="ORF">CPB83DRAFT_785717</name>
</gene>
<name>A0A9P6JT35_9AGAR</name>
<dbReference type="EMBL" id="MU157833">
    <property type="protein sequence ID" value="KAF9531931.1"/>
    <property type="molecule type" value="Genomic_DNA"/>
</dbReference>
<protein>
    <submittedName>
        <fullName evidence="3">Uncharacterized protein</fullName>
    </submittedName>
</protein>
<reference evidence="3" key="1">
    <citation type="submission" date="2020-11" db="EMBL/GenBank/DDBJ databases">
        <authorList>
            <consortium name="DOE Joint Genome Institute"/>
            <person name="Ahrendt S."/>
            <person name="Riley R."/>
            <person name="Andreopoulos W."/>
            <person name="Labutti K."/>
            <person name="Pangilinan J."/>
            <person name="Ruiz-Duenas F.J."/>
            <person name="Barrasa J.M."/>
            <person name="Sanchez-Garcia M."/>
            <person name="Camarero S."/>
            <person name="Miyauchi S."/>
            <person name="Serrano A."/>
            <person name="Linde D."/>
            <person name="Babiker R."/>
            <person name="Drula E."/>
            <person name="Ayuso-Fernandez I."/>
            <person name="Pacheco R."/>
            <person name="Padilla G."/>
            <person name="Ferreira P."/>
            <person name="Barriuso J."/>
            <person name="Kellner H."/>
            <person name="Castanera R."/>
            <person name="Alfaro M."/>
            <person name="Ramirez L."/>
            <person name="Pisabarro A.G."/>
            <person name="Kuo A."/>
            <person name="Tritt A."/>
            <person name="Lipzen A."/>
            <person name="He G."/>
            <person name="Yan M."/>
            <person name="Ng V."/>
            <person name="Cullen D."/>
            <person name="Martin F."/>
            <person name="Rosso M.-N."/>
            <person name="Henrissat B."/>
            <person name="Hibbett D."/>
            <person name="Martinez A.T."/>
            <person name="Grigoriev I.V."/>
        </authorList>
    </citation>
    <scope>NUCLEOTIDE SEQUENCE</scope>
    <source>
        <strain evidence="3">CBS 506.95</strain>
    </source>
</reference>
<dbReference type="OrthoDB" id="10255344at2759"/>
<evidence type="ECO:0000256" key="1">
    <source>
        <dbReference type="SAM" id="Coils"/>
    </source>
</evidence>
<feature type="coiled-coil region" evidence="1">
    <location>
        <begin position="658"/>
        <end position="720"/>
    </location>
</feature>
<evidence type="ECO:0000313" key="4">
    <source>
        <dbReference type="Proteomes" id="UP000807306"/>
    </source>
</evidence>
<sequence>MSTWNLGANDVSEETRNFRDKLASKDGQIVAQEDRLRKQAQDLEDIKARLDEALHKLNFETKRALQLEDDLKQRSEDLRNEKIASENTQVALTNAAQKNKESSLELRDLEATLEQLSHTSDEHRARGLKLEKDKSILEARVRELETNLQNVTQLPPVAPTRLGPSRPRSSSLSNFRITTLEQDLNDFKSQLAAKETEIHQLSQQLSRAKQECNQSDNERAAAERRWQSQLDSLQAELEDKDEELEFLRTQGGENDREEELLKRIEEDGAKIDALEALCRGAADSKRLKDKIKKLELQLENEQRRLIASETKLVDAVRENEQLLDALDDARQGAAYLTSNLEQKERVIKTMEEKSSESPETPLSNDTFCLIDMDSLEPEASSQPPQPEPHAMDTDANTIGQVEKLLLAVDRLRGERDNLRRDLQFLEFESKFAIEALEQKLALSASVTTQSNHTINTLGQIKTEMDELHAQLDATTKRHAVALRCRDEYIQRLGLYSQGLAITLDHLTSESERSSYHSVELAEAKDAMKVLGEKYKVSLRYLEEMTCHRDDLLAQLQERAASADHHELRAEIDDLNGHIDDLESERDSLALQVTNLVTDLQNAQDELNSAESRYTNLQFHQLSTMTSNEATRTLRQHIEELEARVMRRTEQIGIHQHDIRRLETNLRLQEERLTEMTAELEMMAAQKDAMVEDCADAREVRDEALTRIEALEEELEANTENEVLVTELVAVVVDTTSRAREAIRRSKVEAKTIAERLLDQDIKHEAVLLQLDDRESALKTLTQLSGQYRDELERANNEVLASQSEVKAALEREEQLQGDIGRLEAQISAIHAQGHESTIRDLQRQKTELEMRLESVASVGAEQEDAQRAVVELRLQHAEALAILQERLVQSQGSVEELQIRLDSSSEDHRAVLEKNRLYLVEAEKQLADTKSTLLEHQDRQQQLETAEKAGLDRISVLRTELSKASQDFEIAVKDREFVEVAKNQLQEELEQLRTDQEGLVARLREEHDASQQELEIKLATLQGRFEEESRLLDMSKLETARLADRLQDVAECHERELEDREADLASARDEMASLEQQVQALQQEIEDIRSQLEDREMHMQTLEDEKVALQQDLTTLEAEVQKSKSLNRYLESQVKDSEHTYSTLKGDLERLREDLARSEKACKAAEVNLSLQNAQHKRETTELQRELSNLQSRPNLEGALSELEERNNEMEELLKAKCAEIEANDDRVLEMLKEKKKLSTKVESLNRKVQNLQAKLNAAKATAAPIPSAPVTASIVPAADTPPSTASSSRPRAATISIASRSSVPPSPVEPPPSLSRRPPSRAVSSSSSLSRPKTPERSRAPAPVFKARTPEQLPPPPREPLPTEVIIGRKRSAPDDFEGGENIPTQAFLPDGKDAESRTPRVRRVLSSLQSGFTPNRNQNRPTIPMPSPRRPSPPASNNHISEKTNSPFSLPPMPNSSAKPSSKRSWLGKIRGSSQAPERPSGSRTFFGGGD</sequence>
<feature type="compositionally biased region" description="Polar residues" evidence="2">
    <location>
        <begin position="1457"/>
        <end position="1466"/>
    </location>
</feature>
<accession>A0A9P6JT35</accession>
<feature type="coiled-coil region" evidence="1">
    <location>
        <begin position="29"/>
        <end position="250"/>
    </location>
</feature>
<proteinExistence type="predicted"/>
<feature type="coiled-coil region" evidence="1">
    <location>
        <begin position="401"/>
        <end position="428"/>
    </location>
</feature>
<feature type="compositionally biased region" description="Low complexity" evidence="2">
    <location>
        <begin position="1278"/>
        <end position="1304"/>
    </location>
</feature>
<comment type="caution">
    <text evidence="3">The sequence shown here is derived from an EMBL/GenBank/DDBJ whole genome shotgun (WGS) entry which is preliminary data.</text>
</comment>
<dbReference type="PANTHER" id="PTHR23159:SF31">
    <property type="entry name" value="CENTROSOME-ASSOCIATED PROTEIN CEP250 ISOFORM X1"/>
    <property type="match status" value="1"/>
</dbReference>
<feature type="coiled-coil region" evidence="1">
    <location>
        <begin position="975"/>
        <end position="1262"/>
    </location>
</feature>
<dbReference type="PANTHER" id="PTHR23159">
    <property type="entry name" value="CENTROSOMAL PROTEIN 2"/>
    <property type="match status" value="1"/>
</dbReference>
<keyword evidence="4" id="KW-1185">Reference proteome</keyword>
<dbReference type="Proteomes" id="UP000807306">
    <property type="component" value="Unassembled WGS sequence"/>
</dbReference>
<feature type="compositionally biased region" description="Polar residues" evidence="2">
    <location>
        <begin position="1408"/>
        <end position="1421"/>
    </location>
</feature>
<organism evidence="3 4">
    <name type="scientific">Crepidotus variabilis</name>
    <dbReference type="NCBI Taxonomy" id="179855"/>
    <lineage>
        <taxon>Eukaryota</taxon>
        <taxon>Fungi</taxon>
        <taxon>Dikarya</taxon>
        <taxon>Basidiomycota</taxon>
        <taxon>Agaricomycotina</taxon>
        <taxon>Agaricomycetes</taxon>
        <taxon>Agaricomycetidae</taxon>
        <taxon>Agaricales</taxon>
        <taxon>Agaricineae</taxon>
        <taxon>Crepidotaceae</taxon>
        <taxon>Crepidotus</taxon>
    </lineage>
</organism>
<evidence type="ECO:0000256" key="2">
    <source>
        <dbReference type="SAM" id="MobiDB-lite"/>
    </source>
</evidence>
<keyword evidence="1" id="KW-0175">Coiled coil</keyword>
<feature type="coiled-coil region" evidence="1">
    <location>
        <begin position="777"/>
        <end position="939"/>
    </location>
</feature>
<feature type="coiled-coil region" evidence="1">
    <location>
        <begin position="564"/>
        <end position="619"/>
    </location>
</feature>
<feature type="coiled-coil region" evidence="1">
    <location>
        <begin position="284"/>
        <end position="353"/>
    </location>
</feature>